<dbReference type="Proteomes" id="UP001066276">
    <property type="component" value="Chromosome 1_1"/>
</dbReference>
<evidence type="ECO:0000313" key="2">
    <source>
        <dbReference type="EMBL" id="KAJ1217401.1"/>
    </source>
</evidence>
<organism evidence="2 3">
    <name type="scientific">Pleurodeles waltl</name>
    <name type="common">Iberian ribbed newt</name>
    <dbReference type="NCBI Taxonomy" id="8319"/>
    <lineage>
        <taxon>Eukaryota</taxon>
        <taxon>Metazoa</taxon>
        <taxon>Chordata</taxon>
        <taxon>Craniata</taxon>
        <taxon>Vertebrata</taxon>
        <taxon>Euteleostomi</taxon>
        <taxon>Amphibia</taxon>
        <taxon>Batrachia</taxon>
        <taxon>Caudata</taxon>
        <taxon>Salamandroidea</taxon>
        <taxon>Salamandridae</taxon>
        <taxon>Pleurodelinae</taxon>
        <taxon>Pleurodeles</taxon>
    </lineage>
</organism>
<comment type="caution">
    <text evidence="2">The sequence shown here is derived from an EMBL/GenBank/DDBJ whole genome shotgun (WGS) entry which is preliminary data.</text>
</comment>
<gene>
    <name evidence="2" type="ORF">NDU88_004995</name>
</gene>
<name>A0AAV7WX04_PLEWA</name>
<dbReference type="AlphaFoldDB" id="A0AAV7WX04"/>
<evidence type="ECO:0000313" key="3">
    <source>
        <dbReference type="Proteomes" id="UP001066276"/>
    </source>
</evidence>
<accession>A0AAV7WX04</accession>
<feature type="region of interest" description="Disordered" evidence="1">
    <location>
        <begin position="1"/>
        <end position="45"/>
    </location>
</feature>
<keyword evidence="3" id="KW-1185">Reference proteome</keyword>
<protein>
    <submittedName>
        <fullName evidence="2">Uncharacterized protein</fullName>
    </submittedName>
</protein>
<sequence length="127" mass="13947">MAATQPKKNSSVKDMLTRPAEGKVEEDASITGKHRGEEMEEDNEAPVTRAFLEGLFTSLRDDLQVVKRDLSQDPKVRVRDSPEITGAICGREEYTTALYADELVVALADPLKAVPPFLRAVEAFGTV</sequence>
<proteinExistence type="predicted"/>
<dbReference type="EMBL" id="JANPWB010000001">
    <property type="protein sequence ID" value="KAJ1217401.1"/>
    <property type="molecule type" value="Genomic_DNA"/>
</dbReference>
<reference evidence="2" key="1">
    <citation type="journal article" date="2022" name="bioRxiv">
        <title>Sequencing and chromosome-scale assembly of the giantPleurodeles waltlgenome.</title>
        <authorList>
            <person name="Brown T."/>
            <person name="Elewa A."/>
            <person name="Iarovenko S."/>
            <person name="Subramanian E."/>
            <person name="Araus A.J."/>
            <person name="Petzold A."/>
            <person name="Susuki M."/>
            <person name="Suzuki K.-i.T."/>
            <person name="Hayashi T."/>
            <person name="Toyoda A."/>
            <person name="Oliveira C."/>
            <person name="Osipova E."/>
            <person name="Leigh N.D."/>
            <person name="Simon A."/>
            <person name="Yun M.H."/>
        </authorList>
    </citation>
    <scope>NUCLEOTIDE SEQUENCE</scope>
    <source>
        <strain evidence="2">20211129_DDA</strain>
        <tissue evidence="2">Liver</tissue>
    </source>
</reference>
<evidence type="ECO:0000256" key="1">
    <source>
        <dbReference type="SAM" id="MobiDB-lite"/>
    </source>
</evidence>